<dbReference type="Gene3D" id="2.150.10.10">
    <property type="entry name" value="Serralysin-like metalloprotease, C-terminal"/>
    <property type="match status" value="2"/>
</dbReference>
<proteinExistence type="predicted"/>
<dbReference type="SUPFAM" id="SSF51120">
    <property type="entry name" value="beta-Roll"/>
    <property type="match status" value="1"/>
</dbReference>
<dbReference type="InterPro" id="IPR011049">
    <property type="entry name" value="Serralysin-like_metalloprot_C"/>
</dbReference>
<dbReference type="InterPro" id="IPR018511">
    <property type="entry name" value="Hemolysin-typ_Ca-bd_CS"/>
</dbReference>
<dbReference type="SUPFAM" id="SSF69318">
    <property type="entry name" value="Integrin alpha N-terminal domain"/>
    <property type="match status" value="1"/>
</dbReference>
<dbReference type="AlphaFoldDB" id="A0A1D9G7K0"/>
<dbReference type="InterPro" id="IPR001343">
    <property type="entry name" value="Hemolysn_Ca-bd"/>
</dbReference>
<evidence type="ECO:0000256" key="2">
    <source>
        <dbReference type="SAM" id="MobiDB-lite"/>
    </source>
</evidence>
<name>A0A1D9G7K0_MOOP1</name>
<dbReference type="InterPro" id="IPR028994">
    <property type="entry name" value="Integrin_alpha_N"/>
</dbReference>
<dbReference type="Pfam" id="PF00353">
    <property type="entry name" value="HemolysinCabind"/>
    <property type="match status" value="3"/>
</dbReference>
<protein>
    <submittedName>
        <fullName evidence="4">DUF4347 domain-containing protein</fullName>
    </submittedName>
</protein>
<feature type="domain" description="DUF4347" evidence="3">
    <location>
        <begin position="89"/>
        <end position="250"/>
    </location>
</feature>
<dbReference type="Pfam" id="PF13517">
    <property type="entry name" value="FG-GAP_3"/>
    <property type="match status" value="4"/>
</dbReference>
<accession>A0A1D9G7K0</accession>
<dbReference type="InterPro" id="IPR013517">
    <property type="entry name" value="FG-GAP"/>
</dbReference>
<feature type="region of interest" description="Disordered" evidence="2">
    <location>
        <begin position="652"/>
        <end position="693"/>
    </location>
</feature>
<dbReference type="PROSITE" id="PS00330">
    <property type="entry name" value="HEMOLYSIN_CALCIUM"/>
    <property type="match status" value="4"/>
</dbReference>
<dbReference type="Pfam" id="PF14252">
    <property type="entry name" value="DUF4347"/>
    <property type="match status" value="1"/>
</dbReference>
<dbReference type="PANTHER" id="PTHR46580:SF2">
    <property type="entry name" value="MAM DOMAIN-CONTAINING PROTEIN"/>
    <property type="match status" value="1"/>
</dbReference>
<organism evidence="4 5">
    <name type="scientific">Moorena producens (strain JHB)</name>
    <dbReference type="NCBI Taxonomy" id="1454205"/>
    <lineage>
        <taxon>Bacteria</taxon>
        <taxon>Bacillati</taxon>
        <taxon>Cyanobacteriota</taxon>
        <taxon>Cyanophyceae</taxon>
        <taxon>Coleofasciculales</taxon>
        <taxon>Coleofasciculaceae</taxon>
        <taxon>Moorena</taxon>
    </lineage>
</organism>
<dbReference type="GO" id="GO:0005509">
    <property type="term" value="F:calcium ion binding"/>
    <property type="evidence" value="ECO:0007669"/>
    <property type="project" value="InterPro"/>
</dbReference>
<evidence type="ECO:0000259" key="3">
    <source>
        <dbReference type="Pfam" id="PF14252"/>
    </source>
</evidence>
<evidence type="ECO:0000256" key="1">
    <source>
        <dbReference type="ARBA" id="ARBA00022729"/>
    </source>
</evidence>
<evidence type="ECO:0000313" key="5">
    <source>
        <dbReference type="Proteomes" id="UP000176944"/>
    </source>
</evidence>
<evidence type="ECO:0000313" key="4">
    <source>
        <dbReference type="EMBL" id="AOY83543.2"/>
    </source>
</evidence>
<dbReference type="Proteomes" id="UP000176944">
    <property type="component" value="Chromosome"/>
</dbReference>
<sequence>MSRLVGGWQPPTNTNVQDANSNQWDFRGLLRLVAISPVATVTNQHIIKGHFSMFDIKYASFNDLDKSLNFGETEVHKVLGSHSKTSSTIVFIDSGVDDYQSLVNGTVPEAEVIVLDSTQDGVEEITKALQGRTDITAIHIVSHGSPGCLYLGNSQLSLDTLNYYAPQLKTWSTTDSPTPILLYGCNVATVDAGTEFLERLHQITGTEIAASANRTGNAALGGDWNLECCTAEIAVDSAFLPELMQVYQGVFAVSFSNANNFAVGNSPASIATGDFDHDGDLDLVTANSDSDNVSVLLNNGAGSYSLSGNFAVGRNPVDIAVGDFNQDGNLDLVTADFGTPFTSSTDNTVSVLLGNGNGTFGPATQVNEGDIPLSVVVGDFDGDQDLDVAVGRSSGIVSVLFGNGMGSFPLTRDFTTGVAGFSTSVGDFNNDGNLDIVTGSSSNEVSLLLGNPTTTFNPSISIPTGVFFAAPDAVGDFDKDGNLDLVIGSNSGLENEIAVLLGNGDGSFGSPMPFTTGGGSEVAVGDFNGDHNLDIAAASDDQVSLLLGNGAGGFTPSGSFDVGTNPSSITVGDFNSDGKPDIATANSGSDNVSVLLNTTSFSSSIVATPNDDNLTLTPKNDIINLLTGQDIAEGLAGDDFINGDGGDDNLFGDKGNDTLLGGSGQDELYGGSGDDSLKGGDGDDNLFGEAGNDTLLGGQGQDQLFGGSGNDLLKGGQGDNILTGGAGKDTFVLSTAGKNTIVDFEDGLDLLQLEGGLTFGSLSIFEQNGDTWITTENNQPLATLTGVEANLITAKDFIV</sequence>
<dbReference type="PRINTS" id="PR00313">
    <property type="entry name" value="CABNDNGRPT"/>
</dbReference>
<keyword evidence="1" id="KW-0732">Signal</keyword>
<dbReference type="PANTHER" id="PTHR46580">
    <property type="entry name" value="SENSOR KINASE-RELATED"/>
    <property type="match status" value="1"/>
</dbReference>
<dbReference type="Gene3D" id="2.30.30.100">
    <property type="match status" value="4"/>
</dbReference>
<gene>
    <name evidence="4" type="ORF">BJP36_30130</name>
</gene>
<dbReference type="InterPro" id="IPR025592">
    <property type="entry name" value="DUF4347"/>
</dbReference>
<dbReference type="EMBL" id="CP017708">
    <property type="protein sequence ID" value="AOY83543.2"/>
    <property type="molecule type" value="Genomic_DNA"/>
</dbReference>
<reference evidence="5" key="1">
    <citation type="submission" date="2016-10" db="EMBL/GenBank/DDBJ databases">
        <title>Comparative genomics uncovers the prolific and rare metabolic potential of the cyanobacterial genus Moorea.</title>
        <authorList>
            <person name="Leao T."/>
            <person name="Castelao G."/>
            <person name="Korobeynikov A."/>
            <person name="Monroe E.A."/>
            <person name="Podell S."/>
            <person name="Glukhov E."/>
            <person name="Allen E."/>
            <person name="Gerwick W.H."/>
            <person name="Gerwick L."/>
        </authorList>
    </citation>
    <scope>NUCLEOTIDE SEQUENCE [LARGE SCALE GENOMIC DNA]</scope>
    <source>
        <strain evidence="5">JHB</strain>
    </source>
</reference>